<dbReference type="SUPFAM" id="SSF46785">
    <property type="entry name" value="Winged helix' DNA-binding domain"/>
    <property type="match status" value="1"/>
</dbReference>
<dbReference type="InterPro" id="IPR002571">
    <property type="entry name" value="HrcA"/>
</dbReference>
<dbReference type="SUPFAM" id="SSF55781">
    <property type="entry name" value="GAF domain-like"/>
    <property type="match status" value="1"/>
</dbReference>
<evidence type="ECO:0000313" key="8">
    <source>
        <dbReference type="EMBL" id="KKR49494.1"/>
    </source>
</evidence>
<evidence type="ECO:0000256" key="1">
    <source>
        <dbReference type="ARBA" id="ARBA00022491"/>
    </source>
</evidence>
<dbReference type="Pfam" id="PF03444">
    <property type="entry name" value="WHD_HrcA"/>
    <property type="match status" value="1"/>
</dbReference>
<dbReference type="PANTHER" id="PTHR34824">
    <property type="entry name" value="HEAT-INDUCIBLE TRANSCRIPTION REPRESSOR HRCA"/>
    <property type="match status" value="1"/>
</dbReference>
<keyword evidence="1 5" id="KW-0678">Repressor</keyword>
<evidence type="ECO:0000313" key="9">
    <source>
        <dbReference type="Proteomes" id="UP000034531"/>
    </source>
</evidence>
<dbReference type="AlphaFoldDB" id="A0A0G0R9S4"/>
<sequence>MLRLPTLRQLSLIILIIEEYIRTAEPVSSRAVAQSGSFDIRSATIRNEMAELEDMGYLEQLHTSGGRVPTARAYRLYVDNLLKQEGINISHAYRQRIKDALSEIDIEDPEAINKTLAKFVGQLSGTLVIANISAREDAYKFGLSNLFTLPEFRELHRITGMTQFFDQFDTMFDLLSRQLWNGSSQRESEVKIMIGTENADKRIQDETMICARYRLPGGNEGSLTLVGPMRMDYRKNIGLILYAARTANSIVH</sequence>
<proteinExistence type="inferred from homology"/>
<comment type="similarity">
    <text evidence="5">Belongs to the HrcA family.</text>
</comment>
<protein>
    <recommendedName>
        <fullName evidence="5">Heat-inducible transcription repressor HrcA</fullName>
    </recommendedName>
</protein>
<dbReference type="EMBL" id="LBYI01000025">
    <property type="protein sequence ID" value="KKR49494.1"/>
    <property type="molecule type" value="Genomic_DNA"/>
</dbReference>
<dbReference type="HAMAP" id="MF_00081">
    <property type="entry name" value="HrcA"/>
    <property type="match status" value="1"/>
</dbReference>
<evidence type="ECO:0000256" key="5">
    <source>
        <dbReference type="HAMAP-Rule" id="MF_00081"/>
    </source>
</evidence>
<reference evidence="8 9" key="1">
    <citation type="journal article" date="2015" name="Nature">
        <title>rRNA introns, odd ribosomes, and small enigmatic genomes across a large radiation of phyla.</title>
        <authorList>
            <person name="Brown C.T."/>
            <person name="Hug L.A."/>
            <person name="Thomas B.C."/>
            <person name="Sharon I."/>
            <person name="Castelle C.J."/>
            <person name="Singh A."/>
            <person name="Wilkins M.J."/>
            <person name="Williams K.H."/>
            <person name="Banfield J.F."/>
        </authorList>
    </citation>
    <scope>NUCLEOTIDE SEQUENCE [LARGE SCALE GENOMIC DNA]</scope>
</reference>
<dbReference type="PANTHER" id="PTHR34824:SF1">
    <property type="entry name" value="HEAT-INDUCIBLE TRANSCRIPTION REPRESSOR HRCA"/>
    <property type="match status" value="1"/>
</dbReference>
<comment type="function">
    <text evidence="5">Negative regulator of class I heat shock genes (grpE-dnaK-dnaJ and groELS operons). Prevents heat-shock induction of these operons.</text>
</comment>
<evidence type="ECO:0000256" key="3">
    <source>
        <dbReference type="ARBA" id="ARBA00023016"/>
    </source>
</evidence>
<dbReference type="InterPro" id="IPR021153">
    <property type="entry name" value="HrcA_C"/>
</dbReference>
<feature type="domain" description="Winged helix-turn-helix transcription repressor HrcA DNA-binding" evidence="7">
    <location>
        <begin position="10"/>
        <end position="75"/>
    </location>
</feature>
<keyword evidence="3 5" id="KW-0346">Stress response</keyword>
<dbReference type="Proteomes" id="UP000034531">
    <property type="component" value="Unassembled WGS sequence"/>
</dbReference>
<evidence type="ECO:0000259" key="6">
    <source>
        <dbReference type="Pfam" id="PF01628"/>
    </source>
</evidence>
<keyword evidence="2 5" id="KW-0805">Transcription regulation</keyword>
<evidence type="ECO:0000256" key="4">
    <source>
        <dbReference type="ARBA" id="ARBA00023163"/>
    </source>
</evidence>
<gene>
    <name evidence="5" type="primary">hrcA</name>
    <name evidence="8" type="ORF">UT84_C0025G0002</name>
</gene>
<dbReference type="InterPro" id="IPR036388">
    <property type="entry name" value="WH-like_DNA-bd_sf"/>
</dbReference>
<dbReference type="Pfam" id="PF01628">
    <property type="entry name" value="HrcA"/>
    <property type="match status" value="1"/>
</dbReference>
<dbReference type="InterPro" id="IPR029016">
    <property type="entry name" value="GAF-like_dom_sf"/>
</dbReference>
<evidence type="ECO:0000259" key="7">
    <source>
        <dbReference type="Pfam" id="PF03444"/>
    </source>
</evidence>
<dbReference type="GO" id="GO:0045892">
    <property type="term" value="P:negative regulation of DNA-templated transcription"/>
    <property type="evidence" value="ECO:0007669"/>
    <property type="project" value="UniProtKB-UniRule"/>
</dbReference>
<evidence type="ECO:0000256" key="2">
    <source>
        <dbReference type="ARBA" id="ARBA00023015"/>
    </source>
</evidence>
<dbReference type="InterPro" id="IPR036390">
    <property type="entry name" value="WH_DNA-bd_sf"/>
</dbReference>
<feature type="domain" description="Heat-inducible transcription repressor HrcA C-terminal" evidence="6">
    <location>
        <begin position="97"/>
        <end position="237"/>
    </location>
</feature>
<comment type="caution">
    <text evidence="8">The sequence shown here is derived from an EMBL/GenBank/DDBJ whole genome shotgun (WGS) entry which is preliminary data.</text>
</comment>
<accession>A0A0G0R9S4</accession>
<dbReference type="Gene3D" id="1.10.10.10">
    <property type="entry name" value="Winged helix-like DNA-binding domain superfamily/Winged helix DNA-binding domain"/>
    <property type="match status" value="1"/>
</dbReference>
<dbReference type="Gene3D" id="3.30.450.40">
    <property type="match status" value="1"/>
</dbReference>
<dbReference type="InterPro" id="IPR005104">
    <property type="entry name" value="WHTH_HrcA_DNA-bd"/>
</dbReference>
<organism evidence="8 9">
    <name type="scientific">Candidatus Curtissbacteria bacterium GW2011_GWA1_40_16</name>
    <dbReference type="NCBI Taxonomy" id="1618405"/>
    <lineage>
        <taxon>Bacteria</taxon>
        <taxon>Candidatus Curtissiibacteriota</taxon>
    </lineage>
</organism>
<dbReference type="PATRIC" id="fig|1618405.3.peg.790"/>
<dbReference type="GO" id="GO:0003677">
    <property type="term" value="F:DNA binding"/>
    <property type="evidence" value="ECO:0007669"/>
    <property type="project" value="InterPro"/>
</dbReference>
<keyword evidence="4 5" id="KW-0804">Transcription</keyword>
<name>A0A0G0R9S4_9BACT</name>